<evidence type="ECO:0000313" key="1">
    <source>
        <dbReference type="EMBL" id="JAO06992.1"/>
    </source>
</evidence>
<accession>A0A0S7EVF4</accession>
<name>A0A0S7EVF4_9TELE</name>
<feature type="non-terminal residue" evidence="1">
    <location>
        <position position="100"/>
    </location>
</feature>
<feature type="non-terminal residue" evidence="1">
    <location>
        <position position="1"/>
    </location>
</feature>
<protein>
    <submittedName>
        <fullName evidence="1">PPUP7412</fullName>
    </submittedName>
</protein>
<dbReference type="AlphaFoldDB" id="A0A0S7EVF4"/>
<organism evidence="1">
    <name type="scientific">Poeciliopsis prolifica</name>
    <name type="common">blackstripe livebearer</name>
    <dbReference type="NCBI Taxonomy" id="188132"/>
    <lineage>
        <taxon>Eukaryota</taxon>
        <taxon>Metazoa</taxon>
        <taxon>Chordata</taxon>
        <taxon>Craniata</taxon>
        <taxon>Vertebrata</taxon>
        <taxon>Euteleostomi</taxon>
        <taxon>Actinopterygii</taxon>
        <taxon>Neopterygii</taxon>
        <taxon>Teleostei</taxon>
        <taxon>Neoteleostei</taxon>
        <taxon>Acanthomorphata</taxon>
        <taxon>Ovalentaria</taxon>
        <taxon>Atherinomorphae</taxon>
        <taxon>Cyprinodontiformes</taxon>
        <taxon>Poeciliidae</taxon>
        <taxon>Poeciliinae</taxon>
        <taxon>Poeciliopsis</taxon>
    </lineage>
</organism>
<gene>
    <name evidence="1" type="primary">PPUP7412</name>
</gene>
<sequence>FRFAAAWFPGAQLQDVYLLISHQINVQPIIQPTYSELHGNEVLIHIDRISVEHGRNWSADVLTFPQPSDLLFILAGIPTEKLKLPQAQHTESLSKKTNQQ</sequence>
<dbReference type="EMBL" id="GBYX01474673">
    <property type="protein sequence ID" value="JAO06992.1"/>
    <property type="molecule type" value="Transcribed_RNA"/>
</dbReference>
<reference evidence="1" key="1">
    <citation type="submission" date="2014-12" db="EMBL/GenBank/DDBJ databases">
        <title>Parallel Evolution in Life History Adaptation Evident in the Tissue-Specific Poeciliopsis prolifica transcriptome.</title>
        <authorList>
            <person name="Jue N.K."/>
            <person name="Foley R.J."/>
            <person name="Obergfell C."/>
            <person name="Reznick D.N."/>
            <person name="O'Neill R.J."/>
            <person name="O'Neill M.J."/>
        </authorList>
    </citation>
    <scope>NUCLEOTIDE SEQUENCE</scope>
</reference>
<proteinExistence type="predicted"/>